<dbReference type="Proteomes" id="UP000199437">
    <property type="component" value="Unassembled WGS sequence"/>
</dbReference>
<dbReference type="Gene3D" id="3.30.10.20">
    <property type="match status" value="3"/>
</dbReference>
<evidence type="ECO:0000313" key="3">
    <source>
        <dbReference type="Proteomes" id="UP000199437"/>
    </source>
</evidence>
<keyword evidence="3" id="KW-1185">Reference proteome</keyword>
<sequence length="247" mass="27768">MVGIGAVMLLFFFYIYLPATTNHNETITVPDLEGMAFDDINELLTNRNLGFEVMSDSGYSEEYDPFYILSQNPKPGAKVKENRKIYLTLNAKVPPQVRMPNLINTDLPNAEDILLSNGLKRGEITYVPDRRVNAVISQKLKGEDVAMGTMIYKGSAIDLEIGNGEGIKSFPTPDFLGKTLAEVRFQIEASGLKLDEINFIKNDTVPANLVYKQLPPQGRSIRTGDLVEIWINRQEELPEEEEQPEQQ</sequence>
<dbReference type="PROSITE" id="PS51178">
    <property type="entry name" value="PASTA"/>
    <property type="match status" value="2"/>
</dbReference>
<organism evidence="2 3">
    <name type="scientific">Roseivirga pacifica</name>
    <dbReference type="NCBI Taxonomy" id="1267423"/>
    <lineage>
        <taxon>Bacteria</taxon>
        <taxon>Pseudomonadati</taxon>
        <taxon>Bacteroidota</taxon>
        <taxon>Cytophagia</taxon>
        <taxon>Cytophagales</taxon>
        <taxon>Roseivirgaceae</taxon>
        <taxon>Roseivirga</taxon>
    </lineage>
</organism>
<accession>A0A1I0R7U0</accession>
<feature type="domain" description="PASTA" evidence="1">
    <location>
        <begin position="166"/>
        <end position="233"/>
    </location>
</feature>
<dbReference type="AlphaFoldDB" id="A0A1I0R7U0"/>
<dbReference type="SUPFAM" id="SSF54184">
    <property type="entry name" value="Penicillin-binding protein 2x (pbp-2x), c-terminal domain"/>
    <property type="match status" value="1"/>
</dbReference>
<reference evidence="3" key="1">
    <citation type="submission" date="2016-10" db="EMBL/GenBank/DDBJ databases">
        <authorList>
            <person name="Varghese N."/>
            <person name="Submissions S."/>
        </authorList>
    </citation>
    <scope>NUCLEOTIDE SEQUENCE [LARGE SCALE GENOMIC DNA]</scope>
    <source>
        <strain evidence="3">CGMCC 1.12402</strain>
    </source>
</reference>
<dbReference type="CDD" id="cd06577">
    <property type="entry name" value="PASTA_pknB"/>
    <property type="match status" value="3"/>
</dbReference>
<dbReference type="STRING" id="1267423.SAMN05216290_3219"/>
<gene>
    <name evidence="2" type="ORF">SAMN05216290_3219</name>
</gene>
<dbReference type="EMBL" id="FOIR01000003">
    <property type="protein sequence ID" value="SEW36790.1"/>
    <property type="molecule type" value="Genomic_DNA"/>
</dbReference>
<proteinExistence type="predicted"/>
<evidence type="ECO:0000259" key="1">
    <source>
        <dbReference type="PROSITE" id="PS51178"/>
    </source>
</evidence>
<feature type="domain" description="PASTA" evidence="1">
    <location>
        <begin position="23"/>
        <end position="91"/>
    </location>
</feature>
<name>A0A1I0R7U0_9BACT</name>
<protein>
    <submittedName>
        <fullName evidence="2">PASTA domain, binds beta-lactams</fullName>
    </submittedName>
</protein>
<dbReference type="SMART" id="SM00740">
    <property type="entry name" value="PASTA"/>
    <property type="match status" value="3"/>
</dbReference>
<evidence type="ECO:0000313" key="2">
    <source>
        <dbReference type="EMBL" id="SEW36790.1"/>
    </source>
</evidence>
<dbReference type="InterPro" id="IPR005543">
    <property type="entry name" value="PASTA_dom"/>
</dbReference>
<dbReference type="Pfam" id="PF03793">
    <property type="entry name" value="PASTA"/>
    <property type="match status" value="2"/>
</dbReference>